<dbReference type="AlphaFoldDB" id="A0A084JBW9"/>
<keyword evidence="6 8" id="KW-1133">Transmembrane helix</keyword>
<evidence type="ECO:0000256" key="4">
    <source>
        <dbReference type="ARBA" id="ARBA00022475"/>
    </source>
</evidence>
<keyword evidence="7 8" id="KW-0472">Membrane</keyword>
<dbReference type="RefSeq" id="WP_035132588.1">
    <property type="nucleotide sequence ID" value="NZ_JPMD01000022.1"/>
</dbReference>
<feature type="transmembrane region" description="Helical" evidence="8">
    <location>
        <begin position="338"/>
        <end position="356"/>
    </location>
</feature>
<feature type="transmembrane region" description="Helical" evidence="8">
    <location>
        <begin position="191"/>
        <end position="212"/>
    </location>
</feature>
<evidence type="ECO:0000256" key="5">
    <source>
        <dbReference type="ARBA" id="ARBA00022692"/>
    </source>
</evidence>
<feature type="transmembrane region" description="Helical" evidence="8">
    <location>
        <begin position="224"/>
        <end position="243"/>
    </location>
</feature>
<proteinExistence type="inferred from homology"/>
<comment type="subcellular location">
    <subcellularLocation>
        <location evidence="1">Cell membrane</location>
        <topology evidence="1">Multi-pass membrane protein</topology>
    </subcellularLocation>
</comment>
<dbReference type="STRING" id="318464.IO99_09390"/>
<reference evidence="9 10" key="1">
    <citation type="submission" date="2014-07" db="EMBL/GenBank/DDBJ databases">
        <title>Draft genome of Clostridium sulfidigenes 113A isolated from sediments associated with methane hydrate from Krishna Godavari basin.</title>
        <authorList>
            <person name="Honkalas V.S."/>
            <person name="Dabir A.P."/>
            <person name="Arora P."/>
            <person name="Dhakephalkar P.K."/>
        </authorList>
    </citation>
    <scope>NUCLEOTIDE SEQUENCE [LARGE SCALE GENOMIC DNA]</scope>
    <source>
        <strain evidence="9 10">113A</strain>
    </source>
</reference>
<keyword evidence="10" id="KW-1185">Reference proteome</keyword>
<evidence type="ECO:0000256" key="2">
    <source>
        <dbReference type="ARBA" id="ARBA00009773"/>
    </source>
</evidence>
<protein>
    <recommendedName>
        <fullName evidence="11">Permease</fullName>
    </recommendedName>
</protein>
<dbReference type="PANTHER" id="PTHR21716:SF53">
    <property type="entry name" value="PERMEASE PERM-RELATED"/>
    <property type="match status" value="1"/>
</dbReference>
<feature type="transmembrane region" description="Helical" evidence="8">
    <location>
        <begin position="302"/>
        <end position="326"/>
    </location>
</feature>
<comment type="similarity">
    <text evidence="2">Belongs to the autoinducer-2 exporter (AI-2E) (TC 2.A.86) family.</text>
</comment>
<dbReference type="PANTHER" id="PTHR21716">
    <property type="entry name" value="TRANSMEMBRANE PROTEIN"/>
    <property type="match status" value="1"/>
</dbReference>
<evidence type="ECO:0000256" key="3">
    <source>
        <dbReference type="ARBA" id="ARBA00022448"/>
    </source>
</evidence>
<feature type="transmembrane region" description="Helical" evidence="8">
    <location>
        <begin position="249"/>
        <end position="271"/>
    </location>
</feature>
<evidence type="ECO:0000256" key="7">
    <source>
        <dbReference type="ARBA" id="ARBA00023136"/>
    </source>
</evidence>
<name>A0A084JBW9_9CLOT</name>
<keyword evidence="4" id="KW-1003">Cell membrane</keyword>
<gene>
    <name evidence="9" type="ORF">IO99_09390</name>
</gene>
<dbReference type="EMBL" id="JPMD01000022">
    <property type="protein sequence ID" value="KEZ86453.1"/>
    <property type="molecule type" value="Genomic_DNA"/>
</dbReference>
<sequence>MWDRFRIDKKLDIDRKYINIGVVAVITGIALFIGYEIVSRSGTFINIIKNAILGFLSVIRPIVIGAIISYLLFPLVRRIEIFIKKCVSVKENNKFNWIYRIISIVLVFFIIILSVVLIFNFIIPPLLENAKSLINNIPQYESVVRNGINNLNSYFATLDINYQQISTYIDKVTAAFAVIGQEIVNIITNSIYGFGSFMIDFVLSIIFTFYFLKDKEMLFKTIRRFGRAFIPGKLGTVLKQFIIDLDEVVGGFVRGVLLDALIVGIVSSILMLMIHHPFAVLVGVIAGISNVIPYIGPAIGAVVAFILGMFSSITLGIWGFILLIIYQQIDGNIIQPKVVGGSVGLPAVWTLIALTIGGGYAGAIGMIVAVPIAAILSVYVHRIYKKKVNYIV</sequence>
<organism evidence="9 10">
    <name type="scientific">Clostridium sulfidigenes</name>
    <dbReference type="NCBI Taxonomy" id="318464"/>
    <lineage>
        <taxon>Bacteria</taxon>
        <taxon>Bacillati</taxon>
        <taxon>Bacillota</taxon>
        <taxon>Clostridia</taxon>
        <taxon>Eubacteriales</taxon>
        <taxon>Clostridiaceae</taxon>
        <taxon>Clostridium</taxon>
    </lineage>
</organism>
<dbReference type="eggNOG" id="COG0628">
    <property type="taxonomic scope" value="Bacteria"/>
</dbReference>
<dbReference type="Pfam" id="PF01594">
    <property type="entry name" value="AI-2E_transport"/>
    <property type="match status" value="1"/>
</dbReference>
<evidence type="ECO:0008006" key="11">
    <source>
        <dbReference type="Google" id="ProtNLM"/>
    </source>
</evidence>
<comment type="caution">
    <text evidence="9">The sequence shown here is derived from an EMBL/GenBank/DDBJ whole genome shotgun (WGS) entry which is preliminary data.</text>
</comment>
<accession>A0A084JBW9</accession>
<evidence type="ECO:0000313" key="10">
    <source>
        <dbReference type="Proteomes" id="UP000028542"/>
    </source>
</evidence>
<feature type="transmembrane region" description="Helical" evidence="8">
    <location>
        <begin position="97"/>
        <end position="123"/>
    </location>
</feature>
<feature type="transmembrane region" description="Helical" evidence="8">
    <location>
        <begin position="58"/>
        <end position="76"/>
    </location>
</feature>
<feature type="transmembrane region" description="Helical" evidence="8">
    <location>
        <begin position="20"/>
        <end position="38"/>
    </location>
</feature>
<keyword evidence="5 8" id="KW-0812">Transmembrane</keyword>
<evidence type="ECO:0000256" key="1">
    <source>
        <dbReference type="ARBA" id="ARBA00004651"/>
    </source>
</evidence>
<evidence type="ECO:0000313" key="9">
    <source>
        <dbReference type="EMBL" id="KEZ86453.1"/>
    </source>
</evidence>
<feature type="transmembrane region" description="Helical" evidence="8">
    <location>
        <begin position="278"/>
        <end position="296"/>
    </location>
</feature>
<evidence type="ECO:0000256" key="8">
    <source>
        <dbReference type="SAM" id="Phobius"/>
    </source>
</evidence>
<dbReference type="GO" id="GO:0005886">
    <property type="term" value="C:plasma membrane"/>
    <property type="evidence" value="ECO:0007669"/>
    <property type="project" value="UniProtKB-SubCell"/>
</dbReference>
<dbReference type="InterPro" id="IPR002549">
    <property type="entry name" value="AI-2E-like"/>
</dbReference>
<dbReference type="GO" id="GO:0055085">
    <property type="term" value="P:transmembrane transport"/>
    <property type="evidence" value="ECO:0007669"/>
    <property type="project" value="TreeGrafter"/>
</dbReference>
<evidence type="ECO:0000256" key="6">
    <source>
        <dbReference type="ARBA" id="ARBA00022989"/>
    </source>
</evidence>
<keyword evidence="3" id="KW-0813">Transport</keyword>
<feature type="transmembrane region" description="Helical" evidence="8">
    <location>
        <begin position="362"/>
        <end position="380"/>
    </location>
</feature>
<dbReference type="Proteomes" id="UP000028542">
    <property type="component" value="Unassembled WGS sequence"/>
</dbReference>